<dbReference type="RefSeq" id="YP_008241798.1">
    <property type="nucleotide sequence ID" value="NC_021799.1"/>
</dbReference>
<evidence type="ECO:0000313" key="3">
    <source>
        <dbReference type="Proteomes" id="UP000014730"/>
    </source>
</evidence>
<dbReference type="KEGG" id="vg:16880900"/>
<evidence type="ECO:0000313" key="2">
    <source>
        <dbReference type="EMBL" id="AGO47395.1"/>
    </source>
</evidence>
<proteinExistence type="predicted"/>
<evidence type="ECO:0000256" key="1">
    <source>
        <dbReference type="SAM" id="Phobius"/>
    </source>
</evidence>
<reference evidence="3" key="2">
    <citation type="submission" date="2013-03" db="EMBL/GenBank/DDBJ databases">
        <title>The Cellulophaga phages: a novel, diverse, and globally ubiquitous model system.</title>
        <authorList>
            <person name="Holmfeldt K."/>
            <person name="Solonenko N."/>
            <person name="Shah M."/>
            <person name="Corrier K."/>
            <person name="Riemann L."/>
            <person name="VerBerkmoes N.C."/>
            <person name="Sullivan M.B."/>
        </authorList>
    </citation>
    <scope>NUCLEOTIDE SEQUENCE [LARGE SCALE GENOMIC DNA]</scope>
</reference>
<organism evidence="2 3">
    <name type="scientific">Cellulophaga phage phi19:1</name>
    <dbReference type="NCBI Taxonomy" id="1327970"/>
    <lineage>
        <taxon>Viruses</taxon>
        <taxon>Duplodnaviria</taxon>
        <taxon>Heunggongvirae</taxon>
        <taxon>Uroviricota</taxon>
        <taxon>Caudoviricetes</taxon>
        <taxon>Assiduviridae</taxon>
        <taxon>Cellubavirus</taxon>
        <taxon>Cellubavirus phi19una</taxon>
    </lineage>
</organism>
<gene>
    <name evidence="2" type="ORF">Phi19:1_gp105</name>
</gene>
<keyword evidence="1" id="KW-0812">Transmembrane</keyword>
<name>R9ZXY7_9CAUD</name>
<sequence>MELLQNFGVNIALCIVGLLGYTLFVVRKHLKTFKWRIFWNDNKPFWIWAILVQTLYAGLMAAYPSLELWLSSKLVAILTTTLGFDLAVPEDLVNTIIYLTLTWQLSRYTNKAVNEEGQIGTSKTVNGDNPEKPKTKG</sequence>
<keyword evidence="3" id="KW-1185">Reference proteome</keyword>
<keyword evidence="1" id="KW-1133">Transmembrane helix</keyword>
<dbReference type="Proteomes" id="UP000014730">
    <property type="component" value="Segment"/>
</dbReference>
<feature type="transmembrane region" description="Helical" evidence="1">
    <location>
        <begin position="45"/>
        <end position="63"/>
    </location>
</feature>
<reference evidence="2 3" key="1">
    <citation type="journal article" date="2013" name="Proc. Natl. Acad. Sci. U.S.A.">
        <title>Twelve previously unknown phage genera are ubiquitous in global oceans.</title>
        <authorList>
            <person name="Holmfeldt K."/>
            <person name="Solonenko N."/>
            <person name="Shah M."/>
            <person name="Corrier K."/>
            <person name="Riemann L."/>
            <person name="Verberkmoes N.C."/>
            <person name="Sullivan M.B."/>
        </authorList>
    </citation>
    <scope>NUCLEOTIDE SEQUENCE [LARGE SCALE GENOMIC DNA]</scope>
    <source>
        <strain evidence="2">Phi19:1</strain>
    </source>
</reference>
<dbReference type="OrthoDB" id="31334at10239"/>
<accession>R9ZXY7</accession>
<protein>
    <submittedName>
        <fullName evidence="2">Uncharacterized protein</fullName>
    </submittedName>
</protein>
<keyword evidence="1" id="KW-0472">Membrane</keyword>
<dbReference type="EMBL" id="KC821607">
    <property type="protein sequence ID" value="AGO47395.1"/>
    <property type="molecule type" value="Genomic_DNA"/>
</dbReference>
<feature type="transmembrane region" description="Helical" evidence="1">
    <location>
        <begin position="6"/>
        <end position="24"/>
    </location>
</feature>
<dbReference type="GeneID" id="16880900"/>